<dbReference type="Pfam" id="PF00096">
    <property type="entry name" value="zf-C2H2"/>
    <property type="match status" value="6"/>
</dbReference>
<keyword evidence="2" id="KW-0479">Metal-binding</keyword>
<evidence type="ECO:0000313" key="11">
    <source>
        <dbReference type="Proteomes" id="UP001283361"/>
    </source>
</evidence>
<keyword evidence="6" id="KW-0539">Nucleus</keyword>
<dbReference type="PROSITE" id="PS50157">
    <property type="entry name" value="ZINC_FINGER_C2H2_2"/>
    <property type="match status" value="9"/>
</dbReference>
<feature type="domain" description="C2H2-type" evidence="9">
    <location>
        <begin position="362"/>
        <end position="384"/>
    </location>
</feature>
<evidence type="ECO:0000256" key="7">
    <source>
        <dbReference type="PROSITE-ProRule" id="PRU00042"/>
    </source>
</evidence>
<dbReference type="PANTHER" id="PTHR24379">
    <property type="entry name" value="KRAB AND ZINC FINGER DOMAIN-CONTAINING"/>
    <property type="match status" value="1"/>
</dbReference>
<feature type="domain" description="C2H2-type" evidence="9">
    <location>
        <begin position="586"/>
        <end position="614"/>
    </location>
</feature>
<evidence type="ECO:0000256" key="1">
    <source>
        <dbReference type="ARBA" id="ARBA00004123"/>
    </source>
</evidence>
<keyword evidence="11" id="KW-1185">Reference proteome</keyword>
<dbReference type="FunFam" id="3.30.160.60:FF:000446">
    <property type="entry name" value="Zinc finger protein"/>
    <property type="match status" value="1"/>
</dbReference>
<sequence length="729" mass="82881">MAKGKRKCCEKKFLYEVEAPGLVYLSLDGRKPVYVGFQHKLKLEICLVNPEGQFQTFLSSGKLERTSGINKASINESKKSTLAEKLDSTQSHPEETEESIKLMSLLEMEVVPVSELKADDMVNQSHEIDENHSKFGAPITKTHVQTKRKQTQVNFKPVNQESEKDLQIFRAKTRKVNMVVEQEKTEELQLVREKARAKLLKLRMQQKRGSVVLSRDQLHIFLSKSNKKTKMGESLEKTERSASVGQENDAEVEGVNQEESLEAHTSTEYVSLEKPIVCKYCAKTFTSKKEYYKHRKYTTLNYHVCLKCNTAFPFRAYLLVHMKYHNEKVPRSSYKCDQCDFKSSRLTDLKKHMIIHTHEHSFQCCQCFKTFVTQTLLLKHLASHRPKGLIKCSCCNQFFPSRAALADHRMAHVKPSCGLCGKVFPNKASRLIHYKTDHMETILRCPECGRMYSHQDELARHQLMHKQRRRQQCPTCGAMVLKLAAHLRAHKSVDEIPDSELFMCDQCPSKFKTSSQLRNHMRTHSEEKYKCHLCPKSCATSSGLARHLNNVHSDLMPHQCEICGKQCKQKSNLRVHMRIHSNTKMFPCSFCDQAFNYKASLQGHLRSKHSLEVTARPDFVSSVNNLSSSKPMKREYVPGVSTAQTVTCSTRISAGGSSMSSSQPLKSSLQYSESSSWNVPDSIQQDTDGHSWEVDLSNVSNTTISELGGGTPDLASASIYFGCVRSSQQ</sequence>
<comment type="caution">
    <text evidence="10">The sequence shown here is derived from an EMBL/GenBank/DDBJ whole genome shotgun (WGS) entry which is preliminary data.</text>
</comment>
<dbReference type="GO" id="GO:0005634">
    <property type="term" value="C:nucleus"/>
    <property type="evidence" value="ECO:0007669"/>
    <property type="project" value="UniProtKB-SubCell"/>
</dbReference>
<feature type="domain" description="C2H2-type" evidence="9">
    <location>
        <begin position="303"/>
        <end position="330"/>
    </location>
</feature>
<comment type="subcellular location">
    <subcellularLocation>
        <location evidence="1">Nucleus</location>
    </subcellularLocation>
</comment>
<name>A0AAE0XT18_9GAST</name>
<dbReference type="Gene3D" id="3.30.160.60">
    <property type="entry name" value="Classic Zinc Finger"/>
    <property type="match status" value="7"/>
</dbReference>
<keyword evidence="4 7" id="KW-0863">Zinc-finger</keyword>
<feature type="domain" description="C2H2-type" evidence="9">
    <location>
        <begin position="443"/>
        <end position="470"/>
    </location>
</feature>
<dbReference type="InterPro" id="IPR036236">
    <property type="entry name" value="Znf_C2H2_sf"/>
</dbReference>
<evidence type="ECO:0000256" key="8">
    <source>
        <dbReference type="SAM" id="MobiDB-lite"/>
    </source>
</evidence>
<dbReference type="EMBL" id="JAWDGP010007692">
    <property type="protein sequence ID" value="KAK3708511.1"/>
    <property type="molecule type" value="Genomic_DNA"/>
</dbReference>
<dbReference type="Proteomes" id="UP001283361">
    <property type="component" value="Unassembled WGS sequence"/>
</dbReference>
<evidence type="ECO:0000256" key="6">
    <source>
        <dbReference type="ARBA" id="ARBA00023242"/>
    </source>
</evidence>
<gene>
    <name evidence="10" type="ORF">RRG08_067185</name>
</gene>
<evidence type="ECO:0000256" key="4">
    <source>
        <dbReference type="ARBA" id="ARBA00022771"/>
    </source>
</evidence>
<proteinExistence type="predicted"/>
<feature type="domain" description="C2H2-type" evidence="9">
    <location>
        <begin position="390"/>
        <end position="412"/>
    </location>
</feature>
<feature type="domain" description="C2H2-type" evidence="9">
    <location>
        <begin position="529"/>
        <end position="557"/>
    </location>
</feature>
<dbReference type="SMART" id="SM00355">
    <property type="entry name" value="ZnF_C2H2"/>
    <property type="match status" value="12"/>
</dbReference>
<feature type="domain" description="C2H2-type" evidence="9">
    <location>
        <begin position="502"/>
        <end position="529"/>
    </location>
</feature>
<keyword evidence="5" id="KW-0862">Zinc</keyword>
<dbReference type="SUPFAM" id="SSF57667">
    <property type="entry name" value="beta-beta-alpha zinc fingers"/>
    <property type="match status" value="5"/>
</dbReference>
<evidence type="ECO:0000256" key="5">
    <source>
        <dbReference type="ARBA" id="ARBA00022833"/>
    </source>
</evidence>
<feature type="domain" description="C2H2-type" evidence="9">
    <location>
        <begin position="334"/>
        <end position="361"/>
    </location>
</feature>
<reference evidence="10" key="1">
    <citation type="journal article" date="2023" name="G3 (Bethesda)">
        <title>A reference genome for the long-term kleptoplast-retaining sea slug Elysia crispata morphotype clarki.</title>
        <authorList>
            <person name="Eastman K.E."/>
            <person name="Pendleton A.L."/>
            <person name="Shaikh M.A."/>
            <person name="Suttiyut T."/>
            <person name="Ogas R."/>
            <person name="Tomko P."/>
            <person name="Gavelis G."/>
            <person name="Widhalm J.R."/>
            <person name="Wisecaver J.H."/>
        </authorList>
    </citation>
    <scope>NUCLEOTIDE SEQUENCE</scope>
    <source>
        <strain evidence="10">ECLA1</strain>
    </source>
</reference>
<organism evidence="10 11">
    <name type="scientific">Elysia crispata</name>
    <name type="common">lettuce slug</name>
    <dbReference type="NCBI Taxonomy" id="231223"/>
    <lineage>
        <taxon>Eukaryota</taxon>
        <taxon>Metazoa</taxon>
        <taxon>Spiralia</taxon>
        <taxon>Lophotrochozoa</taxon>
        <taxon>Mollusca</taxon>
        <taxon>Gastropoda</taxon>
        <taxon>Heterobranchia</taxon>
        <taxon>Euthyneura</taxon>
        <taxon>Panpulmonata</taxon>
        <taxon>Sacoglossa</taxon>
        <taxon>Placobranchoidea</taxon>
        <taxon>Plakobranchidae</taxon>
        <taxon>Elysia</taxon>
    </lineage>
</organism>
<evidence type="ECO:0000256" key="3">
    <source>
        <dbReference type="ARBA" id="ARBA00022737"/>
    </source>
</evidence>
<feature type="domain" description="C2H2-type" evidence="9">
    <location>
        <begin position="558"/>
        <end position="585"/>
    </location>
</feature>
<dbReference type="GO" id="GO:0008270">
    <property type="term" value="F:zinc ion binding"/>
    <property type="evidence" value="ECO:0007669"/>
    <property type="project" value="UniProtKB-KW"/>
</dbReference>
<keyword evidence="3" id="KW-0677">Repeat</keyword>
<dbReference type="FunFam" id="3.30.160.60:FF:000145">
    <property type="entry name" value="Zinc finger protein 574"/>
    <property type="match status" value="1"/>
</dbReference>
<dbReference type="AlphaFoldDB" id="A0AAE0XT18"/>
<dbReference type="PROSITE" id="PS00028">
    <property type="entry name" value="ZINC_FINGER_C2H2_1"/>
    <property type="match status" value="8"/>
</dbReference>
<evidence type="ECO:0000313" key="10">
    <source>
        <dbReference type="EMBL" id="KAK3708511.1"/>
    </source>
</evidence>
<accession>A0AAE0XT18</accession>
<evidence type="ECO:0000259" key="9">
    <source>
        <dbReference type="PROSITE" id="PS50157"/>
    </source>
</evidence>
<feature type="compositionally biased region" description="Basic and acidic residues" evidence="8">
    <location>
        <begin position="230"/>
        <end position="240"/>
    </location>
</feature>
<dbReference type="PANTHER" id="PTHR24379:SF121">
    <property type="entry name" value="C2H2-TYPE DOMAIN-CONTAINING PROTEIN"/>
    <property type="match status" value="1"/>
</dbReference>
<protein>
    <recommendedName>
        <fullName evidence="9">C2H2-type domain-containing protein</fullName>
    </recommendedName>
</protein>
<evidence type="ECO:0000256" key="2">
    <source>
        <dbReference type="ARBA" id="ARBA00022723"/>
    </source>
</evidence>
<dbReference type="InterPro" id="IPR013087">
    <property type="entry name" value="Znf_C2H2_type"/>
</dbReference>
<feature type="region of interest" description="Disordered" evidence="8">
    <location>
        <begin position="229"/>
        <end position="258"/>
    </location>
</feature>